<dbReference type="Gene3D" id="3.60.110.10">
    <property type="entry name" value="Carbon-nitrogen hydrolase"/>
    <property type="match status" value="1"/>
</dbReference>
<keyword evidence="6 8" id="KW-0472">Membrane</keyword>
<dbReference type="PANTHER" id="PTHR38686:SF1">
    <property type="entry name" value="APOLIPOPROTEIN N-ACYLTRANSFERASE"/>
    <property type="match status" value="1"/>
</dbReference>
<evidence type="ECO:0000256" key="2">
    <source>
        <dbReference type="ARBA" id="ARBA00022475"/>
    </source>
</evidence>
<feature type="transmembrane region" description="Helical" evidence="8">
    <location>
        <begin position="75"/>
        <end position="93"/>
    </location>
</feature>
<keyword evidence="5 8" id="KW-1133">Transmembrane helix</keyword>
<evidence type="ECO:0000256" key="4">
    <source>
        <dbReference type="ARBA" id="ARBA00022692"/>
    </source>
</evidence>
<evidence type="ECO:0000259" key="9">
    <source>
        <dbReference type="Pfam" id="PF00795"/>
    </source>
</evidence>
<dbReference type="Proteomes" id="UP000604046">
    <property type="component" value="Unassembled WGS sequence"/>
</dbReference>
<dbReference type="GO" id="GO:0005886">
    <property type="term" value="C:plasma membrane"/>
    <property type="evidence" value="ECO:0007669"/>
    <property type="project" value="UniProtKB-SubCell"/>
</dbReference>
<dbReference type="EMBL" id="CAJNDS010002839">
    <property type="protein sequence ID" value="CAE7615063.1"/>
    <property type="molecule type" value="Genomic_DNA"/>
</dbReference>
<dbReference type="AlphaFoldDB" id="A0A812VCP3"/>
<feature type="domain" description="CN hydrolase" evidence="9">
    <location>
        <begin position="318"/>
        <end position="451"/>
    </location>
</feature>
<feature type="transmembrane region" description="Helical" evidence="8">
    <location>
        <begin position="465"/>
        <end position="487"/>
    </location>
</feature>
<evidence type="ECO:0000256" key="5">
    <source>
        <dbReference type="ARBA" id="ARBA00022989"/>
    </source>
</evidence>
<keyword evidence="4 8" id="KW-0812">Transmembrane</keyword>
<evidence type="ECO:0000256" key="7">
    <source>
        <dbReference type="ARBA" id="ARBA00023315"/>
    </source>
</evidence>
<dbReference type="InterPro" id="IPR003010">
    <property type="entry name" value="C-N_Hydrolase"/>
</dbReference>
<evidence type="ECO:0000256" key="3">
    <source>
        <dbReference type="ARBA" id="ARBA00022679"/>
    </source>
</evidence>
<dbReference type="GO" id="GO:0016410">
    <property type="term" value="F:N-acyltransferase activity"/>
    <property type="evidence" value="ECO:0007669"/>
    <property type="project" value="InterPro"/>
</dbReference>
<feature type="transmembrane region" description="Helical" evidence="8">
    <location>
        <begin position="99"/>
        <end position="118"/>
    </location>
</feature>
<proteinExistence type="predicted"/>
<evidence type="ECO:0000256" key="1">
    <source>
        <dbReference type="ARBA" id="ARBA00004651"/>
    </source>
</evidence>
<evidence type="ECO:0000313" key="11">
    <source>
        <dbReference type="Proteomes" id="UP000604046"/>
    </source>
</evidence>
<organism evidence="10 11">
    <name type="scientific">Symbiodinium natans</name>
    <dbReference type="NCBI Taxonomy" id="878477"/>
    <lineage>
        <taxon>Eukaryota</taxon>
        <taxon>Sar</taxon>
        <taxon>Alveolata</taxon>
        <taxon>Dinophyceae</taxon>
        <taxon>Suessiales</taxon>
        <taxon>Symbiodiniaceae</taxon>
        <taxon>Symbiodinium</taxon>
    </lineage>
</organism>
<evidence type="ECO:0000256" key="6">
    <source>
        <dbReference type="ARBA" id="ARBA00023136"/>
    </source>
</evidence>
<comment type="subcellular location">
    <subcellularLocation>
        <location evidence="1">Cell membrane</location>
        <topology evidence="1">Multi-pass membrane protein</topology>
    </subcellularLocation>
</comment>
<dbReference type="GO" id="GO:0042158">
    <property type="term" value="P:lipoprotein biosynthetic process"/>
    <property type="evidence" value="ECO:0007669"/>
    <property type="project" value="InterPro"/>
</dbReference>
<keyword evidence="7" id="KW-0012">Acyltransferase</keyword>
<feature type="transmembrane region" description="Helical" evidence="8">
    <location>
        <begin position="130"/>
        <end position="154"/>
    </location>
</feature>
<comment type="caution">
    <text evidence="10">The sequence shown here is derived from an EMBL/GenBank/DDBJ whole genome shotgun (WGS) entry which is preliminary data.</text>
</comment>
<dbReference type="SUPFAM" id="SSF56317">
    <property type="entry name" value="Carbon-nitrogen hydrolase"/>
    <property type="match status" value="1"/>
</dbReference>
<evidence type="ECO:0000256" key="8">
    <source>
        <dbReference type="SAM" id="Phobius"/>
    </source>
</evidence>
<keyword evidence="11" id="KW-1185">Reference proteome</keyword>
<evidence type="ECO:0000313" key="10">
    <source>
        <dbReference type="EMBL" id="CAE7615063.1"/>
    </source>
</evidence>
<dbReference type="InterPro" id="IPR004563">
    <property type="entry name" value="Apolipo_AcylTrfase"/>
</dbReference>
<keyword evidence="3" id="KW-0808">Transferase</keyword>
<dbReference type="InterPro" id="IPR036526">
    <property type="entry name" value="C-N_Hydrolase_sf"/>
</dbReference>
<dbReference type="OrthoDB" id="421298at2759"/>
<sequence>MSTQAFEVAVGDLVPNGRAIGSREIKVSPMSHVQRLFVFSLAMLTKLFTNLEAIPGMGTMSTGCCCVLAESLESLWLLFAALACVGLMLGLSTWGYLEYAALVICMLLQIPLSLAYLAHRWLVQRHPENWVVTLAFPCINTTLWILSSLFLPIGSVGSPAYDLAGQAVILTQCAAWFGRSGLTFVLSWLAAAGAHRFVRPTSKKGFRIALATLFLLCIAGGARFYAPTAFMGRAFVPPGGQPDEYYRISCLSNVNDMYGETQRRLEAGDTIVMHSELATATFRATSGAYQEVLAKHYEKTQIQALIVLCFSKEGRSWYNLVTKDGTVMSYAKNHPVPILESSLKPGDSPPSVVESLKVGRASSRNISVTGTICFDTDFPQVTRALSAADVLLESSETWSNIGRQHLHGHQYAALENGQTVIKCTRHGFSGAINPYGSIVVQLPQTTRAVISFMVPRFPKLTVFPALYTAFDTVMGVSACFWLVLALVPRLSSRWLGDGHL</sequence>
<keyword evidence="2" id="KW-1003">Cell membrane</keyword>
<reference evidence="10" key="1">
    <citation type="submission" date="2021-02" db="EMBL/GenBank/DDBJ databases">
        <authorList>
            <person name="Dougan E. K."/>
            <person name="Rhodes N."/>
            <person name="Thang M."/>
            <person name="Chan C."/>
        </authorList>
    </citation>
    <scope>NUCLEOTIDE SEQUENCE</scope>
</reference>
<feature type="transmembrane region" description="Helical" evidence="8">
    <location>
        <begin position="174"/>
        <end position="194"/>
    </location>
</feature>
<protein>
    <submittedName>
        <fullName evidence="10">Lnt protein</fullName>
    </submittedName>
</protein>
<dbReference type="Pfam" id="PF00795">
    <property type="entry name" value="CN_hydrolase"/>
    <property type="match status" value="1"/>
</dbReference>
<feature type="transmembrane region" description="Helical" evidence="8">
    <location>
        <begin position="206"/>
        <end position="226"/>
    </location>
</feature>
<name>A0A812VCP3_9DINO</name>
<dbReference type="PANTHER" id="PTHR38686">
    <property type="entry name" value="APOLIPOPROTEIN N-ACYLTRANSFERASE"/>
    <property type="match status" value="1"/>
</dbReference>
<gene>
    <name evidence="10" type="primary">lnt</name>
    <name evidence="10" type="ORF">SNAT2548_LOCUS34969</name>
</gene>
<accession>A0A812VCP3</accession>